<evidence type="ECO:0000256" key="1">
    <source>
        <dbReference type="ARBA" id="ARBA00004496"/>
    </source>
</evidence>
<dbReference type="CDD" id="cd08336">
    <property type="entry name" value="DED_FADD"/>
    <property type="match status" value="1"/>
</dbReference>
<protein>
    <recommendedName>
        <fullName evidence="9">FAS-associated death domain protein</fullName>
    </recommendedName>
    <alternativeName>
        <fullName evidence="11">FAS-associating death domain-containing protein</fullName>
    </alternativeName>
    <alternativeName>
        <fullName evidence="10">Fas-associated death domain protein</fullName>
    </alternativeName>
</protein>
<dbReference type="PROSITE" id="PS50168">
    <property type="entry name" value="DED"/>
    <property type="match status" value="1"/>
</dbReference>
<evidence type="ECO:0000256" key="7">
    <source>
        <dbReference type="ARBA" id="ARBA00059068"/>
    </source>
</evidence>
<dbReference type="GO" id="GO:0030674">
    <property type="term" value="F:protein-macromolecule adaptor activity"/>
    <property type="evidence" value="ECO:0007669"/>
    <property type="project" value="UniProtKB-ARBA"/>
</dbReference>
<dbReference type="PANTHER" id="PTHR15077">
    <property type="entry name" value="FAS-ASSOCIATING DEATH DOMAIN-CONTAINING PROTEIN FADD"/>
    <property type="match status" value="1"/>
</dbReference>
<dbReference type="GO" id="GO:0001819">
    <property type="term" value="P:positive regulation of cytokine production"/>
    <property type="evidence" value="ECO:0007669"/>
    <property type="project" value="UniProtKB-ARBA"/>
</dbReference>
<feature type="compositionally biased region" description="Low complexity" evidence="12">
    <location>
        <begin position="359"/>
        <end position="373"/>
    </location>
</feature>
<feature type="compositionally biased region" description="Basic and acidic residues" evidence="12">
    <location>
        <begin position="469"/>
        <end position="478"/>
    </location>
</feature>
<keyword evidence="15" id="KW-1185">Reference proteome</keyword>
<evidence type="ECO:0000256" key="12">
    <source>
        <dbReference type="SAM" id="MobiDB-lite"/>
    </source>
</evidence>
<evidence type="ECO:0000256" key="9">
    <source>
        <dbReference type="ARBA" id="ARBA00069996"/>
    </source>
</evidence>
<evidence type="ECO:0000256" key="11">
    <source>
        <dbReference type="ARBA" id="ARBA00075696"/>
    </source>
</evidence>
<evidence type="ECO:0000256" key="10">
    <source>
        <dbReference type="ARBA" id="ARBA00071128"/>
    </source>
</evidence>
<dbReference type="GO" id="GO:0045087">
    <property type="term" value="P:innate immune response"/>
    <property type="evidence" value="ECO:0007669"/>
    <property type="project" value="UniProtKB-KW"/>
</dbReference>
<dbReference type="GO" id="GO:0097191">
    <property type="term" value="P:extrinsic apoptotic signaling pathway"/>
    <property type="evidence" value="ECO:0007669"/>
    <property type="project" value="TreeGrafter"/>
</dbReference>
<name>A0A9B0WKM2_CHRAS</name>
<dbReference type="Pfam" id="PF00531">
    <property type="entry name" value="Death"/>
    <property type="match status" value="1"/>
</dbReference>
<dbReference type="Pfam" id="PF01335">
    <property type="entry name" value="DED"/>
    <property type="match status" value="1"/>
</dbReference>
<reference evidence="16" key="1">
    <citation type="submission" date="2025-08" db="UniProtKB">
        <authorList>
            <consortium name="RefSeq"/>
        </authorList>
    </citation>
    <scope>IDENTIFICATION</scope>
    <source>
        <tissue evidence="16">Spleen</tissue>
    </source>
</reference>
<dbReference type="RefSeq" id="XP_006861104.1">
    <property type="nucleotide sequence ID" value="XM_006861042.1"/>
</dbReference>
<feature type="compositionally biased region" description="Polar residues" evidence="12">
    <location>
        <begin position="315"/>
        <end position="329"/>
    </location>
</feature>
<dbReference type="GeneID" id="102840059"/>
<dbReference type="InterPro" id="IPR011029">
    <property type="entry name" value="DEATH-like_dom_sf"/>
</dbReference>
<feature type="compositionally biased region" description="Low complexity" evidence="12">
    <location>
        <begin position="391"/>
        <end position="434"/>
    </location>
</feature>
<accession>A0A9B0WKM2</accession>
<dbReference type="FunFam" id="1.10.533.10:FF:000062">
    <property type="entry name" value="Fas-associated via death domain"/>
    <property type="match status" value="1"/>
</dbReference>
<dbReference type="SUPFAM" id="SSF47986">
    <property type="entry name" value="DEATH domain"/>
    <property type="match status" value="1"/>
</dbReference>
<dbReference type="InterPro" id="IPR016729">
    <property type="entry name" value="FADD"/>
</dbReference>
<evidence type="ECO:0000256" key="3">
    <source>
        <dbReference type="ARBA" id="ARBA00022553"/>
    </source>
</evidence>
<dbReference type="GO" id="GO:0045089">
    <property type="term" value="P:positive regulation of innate immune response"/>
    <property type="evidence" value="ECO:0007669"/>
    <property type="project" value="TreeGrafter"/>
</dbReference>
<keyword evidence="3" id="KW-0597">Phosphoprotein</keyword>
<dbReference type="Gene3D" id="1.10.533.10">
    <property type="entry name" value="Death Domain, Fas"/>
    <property type="match status" value="2"/>
</dbReference>
<sequence>MDPFLVLLHSLSSRLSSSELDVLKFLCSERVGKRKLERVQSGLDLFSLLLEQSDLSPEQPELLRELLASLPRHDLLRRLDAFEADSGAGANEGELRAAFDIICDNVGKDWKRLARHLQLSDAKIEAIVERHPRHLTEQVREVLRTWKAARREHATVAQLVVALRACCLNLVADLLEEGQAGHLQNGDLDKLQTSGGLQPSWRDCAHPGEASLPAGETALVSTVATCILDTKMSSASEPQLDLQAVLCPEGGGQVPSKSPQVTDSHCGAGTAGFSTCDFRQLQFEGDEPHSGPGLEAELDQSPCFFHLASPKLQPLSLNSPPSTQPQTGASHLWSPQAWSRGGSQKQIPDNGACPIQNLPASQSSAPFSFRSAAPQPPEFGKGADEEQGKWVPSGVSAAPAPSSQLLLPQPLASCLPSPTSSDSLQDLSLALPSPQHHPSSTRVPTPEASHVAGSPSMGFREQGVKAKSAGKETRWCDR</sequence>
<gene>
    <name evidence="16" type="primary">LOC102840059</name>
</gene>
<dbReference type="OrthoDB" id="100767at2759"/>
<comment type="subcellular location">
    <subcellularLocation>
        <location evidence="1">Cytoplasm</location>
    </subcellularLocation>
</comment>
<comment type="subunit">
    <text evidence="8">Can self-associate. Component of the AIM2 PANoptosome complex, a multiprotein complex that drives inflammatory cell death (PANoptosis). Component of the death-induced signaling complex (DISC) composed of cell surface receptor FAS/CD95 or TNFRSF1A, adapter protein FADD and the CASP8 protease; recruitment of CASP8 to the complex is required for processing of CASP8 into the p18 and p10 subunits. Interacts (via death domain) with FAS (via death domain). Interacts directly (via DED domain) with NOL3 (via CARD domain); inhibits death-inducing signaling complex (DISC) assembly by inhibiting the increase in FAS-FADD binding induced by FAS activation. Interacts with CFLAR, PEA15 and MBD4. When phosphorylated, part of a complex containing HIPK3 and FAS. May interact with MAVS/IPS1. Interacts with MOCV v-CFLAR protein and PIDD1. Interacts with RIPK1 and TRADD. Interacts with stimulated TNFRSF10B. Interacts with DDX24.</text>
</comment>
<evidence type="ECO:0000256" key="4">
    <source>
        <dbReference type="ARBA" id="ARBA00022588"/>
    </source>
</evidence>
<dbReference type="InterPro" id="IPR000488">
    <property type="entry name" value="Death_dom"/>
</dbReference>
<dbReference type="GO" id="GO:0089720">
    <property type="term" value="F:caspase binding"/>
    <property type="evidence" value="ECO:0007669"/>
    <property type="project" value="TreeGrafter"/>
</dbReference>
<dbReference type="GO" id="GO:0005737">
    <property type="term" value="C:cytoplasm"/>
    <property type="evidence" value="ECO:0007669"/>
    <property type="project" value="UniProtKB-SubCell"/>
</dbReference>
<dbReference type="InterPro" id="IPR001875">
    <property type="entry name" value="DED_dom"/>
</dbReference>
<keyword evidence="5" id="KW-0053">Apoptosis</keyword>
<keyword evidence="4" id="KW-0399">Innate immunity</keyword>
<evidence type="ECO:0000259" key="13">
    <source>
        <dbReference type="PROSITE" id="PS50017"/>
    </source>
</evidence>
<organism evidence="15 16">
    <name type="scientific">Chrysochloris asiatica</name>
    <name type="common">Cape golden mole</name>
    <dbReference type="NCBI Taxonomy" id="185453"/>
    <lineage>
        <taxon>Eukaryota</taxon>
        <taxon>Metazoa</taxon>
        <taxon>Chordata</taxon>
        <taxon>Craniata</taxon>
        <taxon>Vertebrata</taxon>
        <taxon>Euteleostomi</taxon>
        <taxon>Mammalia</taxon>
        <taxon>Eutheria</taxon>
        <taxon>Afrotheria</taxon>
        <taxon>Chrysochloridae</taxon>
        <taxon>Chrysochlorinae</taxon>
        <taxon>Chrysochloris</taxon>
    </lineage>
</organism>
<dbReference type="FunFam" id="1.10.533.10:FF:000059">
    <property type="entry name" value="Fas-associated via death domain"/>
    <property type="match status" value="1"/>
</dbReference>
<feature type="domain" description="DED" evidence="14">
    <location>
        <begin position="3"/>
        <end position="81"/>
    </location>
</feature>
<dbReference type="CDD" id="cd08306">
    <property type="entry name" value="Death_FADD"/>
    <property type="match status" value="1"/>
</dbReference>
<evidence type="ECO:0000256" key="8">
    <source>
        <dbReference type="ARBA" id="ARBA00066149"/>
    </source>
</evidence>
<dbReference type="GO" id="GO:0031265">
    <property type="term" value="C:CD95 death-inducing signaling complex"/>
    <property type="evidence" value="ECO:0007669"/>
    <property type="project" value="TreeGrafter"/>
</dbReference>
<dbReference type="Proteomes" id="UP000504623">
    <property type="component" value="Unplaced"/>
</dbReference>
<dbReference type="PANTHER" id="PTHR15077:SF10">
    <property type="entry name" value="FAS-ASSOCIATED DEATH DOMAIN PROTEIN"/>
    <property type="match status" value="1"/>
</dbReference>
<evidence type="ECO:0000313" key="15">
    <source>
        <dbReference type="Proteomes" id="UP000504623"/>
    </source>
</evidence>
<evidence type="ECO:0000313" key="16">
    <source>
        <dbReference type="RefSeq" id="XP_006861104.1"/>
    </source>
</evidence>
<evidence type="ECO:0000256" key="2">
    <source>
        <dbReference type="ARBA" id="ARBA00022490"/>
    </source>
</evidence>
<dbReference type="GO" id="GO:0005123">
    <property type="term" value="F:death receptor binding"/>
    <property type="evidence" value="ECO:0007669"/>
    <property type="project" value="TreeGrafter"/>
</dbReference>
<keyword evidence="6" id="KW-0391">Immunity</keyword>
<dbReference type="SMART" id="SM00005">
    <property type="entry name" value="DEATH"/>
    <property type="match status" value="1"/>
</dbReference>
<keyword evidence="2" id="KW-0963">Cytoplasm</keyword>
<dbReference type="AlphaFoldDB" id="A0A9B0WKM2"/>
<evidence type="ECO:0000256" key="5">
    <source>
        <dbReference type="ARBA" id="ARBA00022703"/>
    </source>
</evidence>
<dbReference type="GO" id="GO:2001238">
    <property type="term" value="P:positive regulation of extrinsic apoptotic signaling pathway"/>
    <property type="evidence" value="ECO:0007669"/>
    <property type="project" value="UniProtKB-ARBA"/>
</dbReference>
<comment type="function">
    <text evidence="7">Apoptotic adapter molecule that recruits caspases CASP8 or CASP10 to the activated FAS/CD95 or TNFRSF1A/TNFR-1 receptors. The resulting aggregate called the death-inducing signaling complex (DISC) performs CASP8 proteolytic activation. Active CASP8 initiates the subsequent cascade of caspases mediating apoptosis. Involved in interferon-mediated antiviral immune response, playing a role in the positive regulation of interferon signaling.</text>
</comment>
<feature type="region of interest" description="Disordered" evidence="12">
    <location>
        <begin position="314"/>
        <end position="478"/>
    </location>
</feature>
<dbReference type="PROSITE" id="PS50017">
    <property type="entry name" value="DEATH_DOMAIN"/>
    <property type="match status" value="1"/>
</dbReference>
<feature type="domain" description="Death" evidence="13">
    <location>
        <begin position="95"/>
        <end position="179"/>
    </location>
</feature>
<evidence type="ECO:0000259" key="14">
    <source>
        <dbReference type="PROSITE" id="PS50168"/>
    </source>
</evidence>
<proteinExistence type="predicted"/>
<dbReference type="SMART" id="SM00031">
    <property type="entry name" value="DED"/>
    <property type="match status" value="1"/>
</dbReference>
<evidence type="ECO:0000256" key="6">
    <source>
        <dbReference type="ARBA" id="ARBA00022859"/>
    </source>
</evidence>